<proteinExistence type="predicted"/>
<feature type="transmembrane region" description="Helical" evidence="1">
    <location>
        <begin position="176"/>
        <end position="199"/>
    </location>
</feature>
<gene>
    <name evidence="3" type="ORF">B9G79_12160</name>
</gene>
<keyword evidence="1" id="KW-1133">Transmembrane helix</keyword>
<feature type="domain" description="DUF4010" evidence="2">
    <location>
        <begin position="25"/>
        <end position="230"/>
    </location>
</feature>
<feature type="transmembrane region" description="Helical" evidence="1">
    <location>
        <begin position="211"/>
        <end position="233"/>
    </location>
</feature>
<dbReference type="OrthoDB" id="9813718at2"/>
<dbReference type="AlphaFoldDB" id="A0A1Z3NDH6"/>
<dbReference type="EMBL" id="CP020946">
    <property type="protein sequence ID" value="ASD65508.1"/>
    <property type="molecule type" value="Genomic_DNA"/>
</dbReference>
<feature type="transmembrane region" description="Helical" evidence="1">
    <location>
        <begin position="45"/>
        <end position="65"/>
    </location>
</feature>
<keyword evidence="1" id="KW-0812">Transmembrane</keyword>
<feature type="transmembrane region" description="Helical" evidence="1">
    <location>
        <begin position="77"/>
        <end position="102"/>
    </location>
</feature>
<evidence type="ECO:0000313" key="3">
    <source>
        <dbReference type="EMBL" id="ASD65508.1"/>
    </source>
</evidence>
<reference evidence="3 4" key="1">
    <citation type="submission" date="2017-04" db="EMBL/GenBank/DDBJ databases">
        <title>Whole genome sequence of Bdellovibrio bacteriovorus strain SSB218315.</title>
        <authorList>
            <person name="Oyedara O."/>
            <person name="Rodriguez-Perez M.A."/>
        </authorList>
    </citation>
    <scope>NUCLEOTIDE SEQUENCE [LARGE SCALE GENOMIC DNA]</scope>
    <source>
        <strain evidence="3 4">SSB218315</strain>
    </source>
</reference>
<feature type="transmembrane region" description="Helical" evidence="1">
    <location>
        <begin position="18"/>
        <end position="39"/>
    </location>
</feature>
<name>A0A1Z3NDH6_BDEBC</name>
<sequence length="260" mass="28144">MVPAGSIDPWGLFRPQKILFMFFALSALQVMGKVLSSFVGHRAGTLMTGFLGGLLSSTATTVRLAKDSHDTEGSQSVRMAALHAAILAMLLQAVVLVGAGSVEALRVVSLHFLILFLITMVMAVVLWHRQSRPRGLTTGPEKVLDVWESLKLTVFIVLILAASRGAQTWLGNDGLMVLTFIVSLFEVHGSLISTAQLLAADQVSLAQYEKLVEISLLASFVSKLFLIVTLSSAPFKKRAVVSLMPAVLFLLLHLLGWIHI</sequence>
<dbReference type="Pfam" id="PF13194">
    <property type="entry name" value="DUF4010"/>
    <property type="match status" value="1"/>
</dbReference>
<dbReference type="InterPro" id="IPR025105">
    <property type="entry name" value="DUF4010"/>
</dbReference>
<organism evidence="3 4">
    <name type="scientific">Bdellovibrio bacteriovorus</name>
    <dbReference type="NCBI Taxonomy" id="959"/>
    <lineage>
        <taxon>Bacteria</taxon>
        <taxon>Pseudomonadati</taxon>
        <taxon>Bdellovibrionota</taxon>
        <taxon>Bdellovibrionia</taxon>
        <taxon>Bdellovibrionales</taxon>
        <taxon>Pseudobdellovibrionaceae</taxon>
        <taxon>Bdellovibrio</taxon>
    </lineage>
</organism>
<feature type="transmembrane region" description="Helical" evidence="1">
    <location>
        <begin position="239"/>
        <end position="258"/>
    </location>
</feature>
<accession>A0A1Z3NDH6</accession>
<evidence type="ECO:0000259" key="2">
    <source>
        <dbReference type="Pfam" id="PF13194"/>
    </source>
</evidence>
<dbReference type="PANTHER" id="PTHR39084">
    <property type="entry name" value="MEMBRANE PROTEIN-RELATED"/>
    <property type="match status" value="1"/>
</dbReference>
<evidence type="ECO:0000256" key="1">
    <source>
        <dbReference type="SAM" id="Phobius"/>
    </source>
</evidence>
<protein>
    <recommendedName>
        <fullName evidence="2">DUF4010 domain-containing protein</fullName>
    </recommendedName>
</protein>
<keyword evidence="1" id="KW-0472">Membrane</keyword>
<evidence type="ECO:0000313" key="4">
    <source>
        <dbReference type="Proteomes" id="UP000197003"/>
    </source>
</evidence>
<feature type="transmembrane region" description="Helical" evidence="1">
    <location>
        <begin position="149"/>
        <end position="170"/>
    </location>
</feature>
<feature type="transmembrane region" description="Helical" evidence="1">
    <location>
        <begin position="108"/>
        <end position="128"/>
    </location>
</feature>
<dbReference type="PANTHER" id="PTHR39084:SF1">
    <property type="entry name" value="DUF4010 DOMAIN-CONTAINING PROTEIN"/>
    <property type="match status" value="1"/>
</dbReference>
<dbReference type="Proteomes" id="UP000197003">
    <property type="component" value="Chromosome"/>
</dbReference>